<gene>
    <name evidence="3" type="ORF">IAB60_04090</name>
</gene>
<dbReference type="EMBL" id="DVKS01000069">
    <property type="protein sequence ID" value="HIT41277.1"/>
    <property type="molecule type" value="Genomic_DNA"/>
</dbReference>
<sequence>MREIVIGMIWGLGLMAAMLVTVRLYRGDFNRRHLFLFYGFTGLAGIVLRLFGLASGLPVDILSVFGMMGIAWVTWRITGETPGRVATVFGLLLIGAAFCEILSGILFFRGPALLIPEIWKSEQMTAAAAFGNVIWVAYLAVTAQLWLQLEKKCTASNGRQVSFLIIVEAVCLILLMTAVYCQALDWNCAVAAGIILQILGTLGFAHLQLKYEEVKNMEEQVKRLELQNQEEYERYVELERKYRQLHQIRHDFNNQLTTAYYLMQAGKEERAFQLLDEMEDMLEGGREGESNKGSVR</sequence>
<feature type="transmembrane region" description="Helical" evidence="2">
    <location>
        <begin position="161"/>
        <end position="180"/>
    </location>
</feature>
<name>A0A9D1KG88_9FIRM</name>
<evidence type="ECO:0000313" key="3">
    <source>
        <dbReference type="EMBL" id="HIT41277.1"/>
    </source>
</evidence>
<feature type="transmembrane region" description="Helical" evidence="2">
    <location>
        <begin position="34"/>
        <end position="51"/>
    </location>
</feature>
<feature type="coiled-coil region" evidence="1">
    <location>
        <begin position="207"/>
        <end position="255"/>
    </location>
</feature>
<reference evidence="3" key="2">
    <citation type="journal article" date="2021" name="PeerJ">
        <title>Extensive microbial diversity within the chicken gut microbiome revealed by metagenomics and culture.</title>
        <authorList>
            <person name="Gilroy R."/>
            <person name="Ravi A."/>
            <person name="Getino M."/>
            <person name="Pursley I."/>
            <person name="Horton D.L."/>
            <person name="Alikhan N.F."/>
            <person name="Baker D."/>
            <person name="Gharbi K."/>
            <person name="Hall N."/>
            <person name="Watson M."/>
            <person name="Adriaenssens E.M."/>
            <person name="Foster-Nyarko E."/>
            <person name="Jarju S."/>
            <person name="Secka A."/>
            <person name="Antonio M."/>
            <person name="Oren A."/>
            <person name="Chaudhuri R.R."/>
            <person name="La Ragione R."/>
            <person name="Hildebrand F."/>
            <person name="Pallen M.J."/>
        </authorList>
    </citation>
    <scope>NUCLEOTIDE SEQUENCE</scope>
    <source>
        <strain evidence="3">CHK123-3438</strain>
    </source>
</reference>
<evidence type="ECO:0000256" key="2">
    <source>
        <dbReference type="SAM" id="Phobius"/>
    </source>
</evidence>
<feature type="transmembrane region" description="Helical" evidence="2">
    <location>
        <begin position="87"/>
        <end position="108"/>
    </location>
</feature>
<feature type="transmembrane region" description="Helical" evidence="2">
    <location>
        <begin position="6"/>
        <end position="25"/>
    </location>
</feature>
<keyword evidence="1" id="KW-0175">Coiled coil</keyword>
<accession>A0A9D1KG88</accession>
<feature type="transmembrane region" description="Helical" evidence="2">
    <location>
        <begin position="128"/>
        <end position="149"/>
    </location>
</feature>
<feature type="transmembrane region" description="Helical" evidence="2">
    <location>
        <begin position="57"/>
        <end position="75"/>
    </location>
</feature>
<keyword evidence="2" id="KW-1133">Transmembrane helix</keyword>
<keyword evidence="2" id="KW-0472">Membrane</keyword>
<keyword evidence="2" id="KW-0812">Transmembrane</keyword>
<feature type="transmembrane region" description="Helical" evidence="2">
    <location>
        <begin position="186"/>
        <end position="207"/>
    </location>
</feature>
<dbReference type="AlphaFoldDB" id="A0A9D1KG88"/>
<protein>
    <submittedName>
        <fullName evidence="3">Uncharacterized protein</fullName>
    </submittedName>
</protein>
<organism evidence="3 4">
    <name type="scientific">Candidatus Caccovicinus merdipullorum</name>
    <dbReference type="NCBI Taxonomy" id="2840724"/>
    <lineage>
        <taxon>Bacteria</taxon>
        <taxon>Bacillati</taxon>
        <taxon>Bacillota</taxon>
        <taxon>Clostridia</taxon>
        <taxon>Eubacteriales</taxon>
        <taxon>Candidatus Caccovicinus</taxon>
    </lineage>
</organism>
<evidence type="ECO:0000256" key="1">
    <source>
        <dbReference type="SAM" id="Coils"/>
    </source>
</evidence>
<comment type="caution">
    <text evidence="3">The sequence shown here is derived from an EMBL/GenBank/DDBJ whole genome shotgun (WGS) entry which is preliminary data.</text>
</comment>
<reference evidence="3" key="1">
    <citation type="submission" date="2020-10" db="EMBL/GenBank/DDBJ databases">
        <authorList>
            <person name="Gilroy R."/>
        </authorList>
    </citation>
    <scope>NUCLEOTIDE SEQUENCE</scope>
    <source>
        <strain evidence="3">CHK123-3438</strain>
    </source>
</reference>
<proteinExistence type="predicted"/>
<evidence type="ECO:0000313" key="4">
    <source>
        <dbReference type="Proteomes" id="UP000886860"/>
    </source>
</evidence>
<dbReference type="Proteomes" id="UP000886860">
    <property type="component" value="Unassembled WGS sequence"/>
</dbReference>